<dbReference type="GO" id="GO:0016616">
    <property type="term" value="F:oxidoreductase activity, acting on the CH-OH group of donors, NAD or NADP as acceptor"/>
    <property type="evidence" value="ECO:0007669"/>
    <property type="project" value="UniProtKB-ARBA"/>
</dbReference>
<dbReference type="EMBL" id="KV453925">
    <property type="protein sequence ID" value="ODV75722.1"/>
    <property type="molecule type" value="Genomic_DNA"/>
</dbReference>
<evidence type="ECO:0000256" key="2">
    <source>
        <dbReference type="ARBA" id="ARBA00022857"/>
    </source>
</evidence>
<keyword evidence="9" id="KW-1185">Reference proteome</keyword>
<dbReference type="RefSeq" id="XP_020072761.1">
    <property type="nucleotide sequence ID" value="XM_020217018.1"/>
</dbReference>
<dbReference type="PANTHER" id="PTHR43827:SF3">
    <property type="entry name" value="NADP-DEPENDENT OXIDOREDUCTASE DOMAIN-CONTAINING PROTEIN"/>
    <property type="match status" value="1"/>
</dbReference>
<feature type="domain" description="NADP-dependent oxidoreductase" evidence="7">
    <location>
        <begin position="22"/>
        <end position="290"/>
    </location>
</feature>
<dbReference type="OrthoDB" id="416253at2759"/>
<dbReference type="InterPro" id="IPR023210">
    <property type="entry name" value="NADP_OxRdtase_dom"/>
</dbReference>
<dbReference type="SUPFAM" id="SSF51430">
    <property type="entry name" value="NAD(P)-linked oxidoreductase"/>
    <property type="match status" value="1"/>
</dbReference>
<feature type="active site" description="Proton donor" evidence="4">
    <location>
        <position position="55"/>
    </location>
</feature>
<dbReference type="GeneID" id="30991414"/>
<evidence type="ECO:0000256" key="4">
    <source>
        <dbReference type="PIRSR" id="PIRSR000097-1"/>
    </source>
</evidence>
<evidence type="ECO:0000256" key="1">
    <source>
        <dbReference type="ARBA" id="ARBA00007905"/>
    </source>
</evidence>
<dbReference type="InterPro" id="IPR036812">
    <property type="entry name" value="NAD(P)_OxRdtase_dom_sf"/>
</dbReference>
<dbReference type="STRING" id="983966.A0A1E4S8J6"/>
<feature type="binding site" evidence="5">
    <location>
        <position position="111"/>
    </location>
    <ligand>
        <name>substrate</name>
    </ligand>
</feature>
<dbReference type="InterPro" id="IPR020471">
    <property type="entry name" value="AKR"/>
</dbReference>
<reference evidence="8 9" key="1">
    <citation type="journal article" date="2016" name="Proc. Natl. Acad. Sci. U.S.A.">
        <title>Comparative genomics of biotechnologically important yeasts.</title>
        <authorList>
            <person name="Riley R."/>
            <person name="Haridas S."/>
            <person name="Wolfe K.H."/>
            <person name="Lopes M.R."/>
            <person name="Hittinger C.T."/>
            <person name="Goeker M."/>
            <person name="Salamov A.A."/>
            <person name="Wisecaver J.H."/>
            <person name="Long T.M."/>
            <person name="Calvey C.H."/>
            <person name="Aerts A.L."/>
            <person name="Barry K.W."/>
            <person name="Choi C."/>
            <person name="Clum A."/>
            <person name="Coughlan A.Y."/>
            <person name="Deshpande S."/>
            <person name="Douglass A.P."/>
            <person name="Hanson S.J."/>
            <person name="Klenk H.-P."/>
            <person name="LaButti K.M."/>
            <person name="Lapidus A."/>
            <person name="Lindquist E.A."/>
            <person name="Lipzen A.M."/>
            <person name="Meier-Kolthoff J.P."/>
            <person name="Ohm R.A."/>
            <person name="Otillar R.P."/>
            <person name="Pangilinan J.L."/>
            <person name="Peng Y."/>
            <person name="Rokas A."/>
            <person name="Rosa C.A."/>
            <person name="Scheuner C."/>
            <person name="Sibirny A.A."/>
            <person name="Slot J.C."/>
            <person name="Stielow J.B."/>
            <person name="Sun H."/>
            <person name="Kurtzman C.P."/>
            <person name="Blackwell M."/>
            <person name="Grigoriev I.V."/>
            <person name="Jeffries T.W."/>
        </authorList>
    </citation>
    <scope>NUCLEOTIDE SEQUENCE [LARGE SCALE GENOMIC DNA]</scope>
    <source>
        <strain evidence="9">ATCC 18201 / CBS 1600 / BCRC 20928 / JCM 3617 / NBRC 0987 / NRRL Y-1542</strain>
    </source>
</reference>
<dbReference type="PRINTS" id="PR00069">
    <property type="entry name" value="ALDKETRDTASE"/>
</dbReference>
<dbReference type="PANTHER" id="PTHR43827">
    <property type="entry name" value="2,5-DIKETO-D-GLUCONIC ACID REDUCTASE"/>
    <property type="match status" value="1"/>
</dbReference>
<dbReference type="SMR" id="A0A1E4S8J6"/>
<dbReference type="Gene3D" id="3.20.20.100">
    <property type="entry name" value="NADP-dependent oxidoreductase domain"/>
    <property type="match status" value="1"/>
</dbReference>
<accession>A0A1E4S8J6</accession>
<dbReference type="Pfam" id="PF00248">
    <property type="entry name" value="Aldo_ket_red"/>
    <property type="match status" value="1"/>
</dbReference>
<dbReference type="PIRSF" id="PIRSF000097">
    <property type="entry name" value="AKR"/>
    <property type="match status" value="1"/>
</dbReference>
<organism evidence="8 9">
    <name type="scientific">Cyberlindnera jadinii (strain ATCC 18201 / CBS 1600 / BCRC 20928 / JCM 3617 / NBRC 0987 / NRRL Y-1542)</name>
    <name type="common">Torula yeast</name>
    <name type="synonym">Candida utilis</name>
    <dbReference type="NCBI Taxonomy" id="983966"/>
    <lineage>
        <taxon>Eukaryota</taxon>
        <taxon>Fungi</taxon>
        <taxon>Dikarya</taxon>
        <taxon>Ascomycota</taxon>
        <taxon>Saccharomycotina</taxon>
        <taxon>Saccharomycetes</taxon>
        <taxon>Phaffomycetales</taxon>
        <taxon>Phaffomycetaceae</taxon>
        <taxon>Cyberlindnera</taxon>
    </lineage>
</organism>
<dbReference type="OMA" id="CASIKPV"/>
<dbReference type="PROSITE" id="PS00062">
    <property type="entry name" value="ALDOKETO_REDUCTASE_2"/>
    <property type="match status" value="1"/>
</dbReference>
<evidence type="ECO:0000313" key="8">
    <source>
        <dbReference type="EMBL" id="ODV75722.1"/>
    </source>
</evidence>
<name>A0A1E4S8J6_CYBJN</name>
<dbReference type="FunFam" id="3.20.20.100:FF:000002">
    <property type="entry name" value="2,5-diketo-D-gluconic acid reductase A"/>
    <property type="match status" value="1"/>
</dbReference>
<comment type="similarity">
    <text evidence="1">Belongs to the aldo/keto reductase family.</text>
</comment>
<dbReference type="InterPro" id="IPR018170">
    <property type="entry name" value="Aldo/ket_reductase_CS"/>
</dbReference>
<gene>
    <name evidence="8" type="ORF">CYBJADRAFT_181940</name>
</gene>
<feature type="site" description="Lowers pKa of active site Tyr" evidence="6">
    <location>
        <position position="80"/>
    </location>
</feature>
<protein>
    <submittedName>
        <fullName evidence="8">Aldo/keto reductase</fullName>
    </submittedName>
</protein>
<keyword evidence="2" id="KW-0521">NADP</keyword>
<proteinExistence type="inferred from homology"/>
<keyword evidence="3" id="KW-0560">Oxidoreductase</keyword>
<dbReference type="Proteomes" id="UP000094389">
    <property type="component" value="Unassembled WGS sequence"/>
</dbReference>
<evidence type="ECO:0000259" key="7">
    <source>
        <dbReference type="Pfam" id="PF00248"/>
    </source>
</evidence>
<evidence type="ECO:0000313" key="9">
    <source>
        <dbReference type="Proteomes" id="UP000094389"/>
    </source>
</evidence>
<dbReference type="PROSITE" id="PS00063">
    <property type="entry name" value="ALDOKETO_REDUCTASE_3"/>
    <property type="match status" value="1"/>
</dbReference>
<evidence type="ECO:0000256" key="5">
    <source>
        <dbReference type="PIRSR" id="PIRSR000097-2"/>
    </source>
</evidence>
<sequence>MVATKKSDLIVTLNNGAKIPQLGFGTYLAENDDAYTSVLHALKSGYTHIDTASIYENEDQVGKAIKDSGIPREKLFITTKVWPTAADDPAGSLERSLARLGLDYVDLLLIHWPIRLFTRYCKDDSPIDFQIPVKPDGSRDIDMDWSFVKTWELFQQLPTSKVRNIGVSNFSINNLKELLAAPTTTVKPVVNQVELHPLLPQTELLKWCQDNDIYLQAYSPLGSVDSTLFNHPVLTEIAQKYGVSTAQVMINWALSRGYIVLPKSVTPSRIESNLEIFELSPEDVAKVSKISVDEGEKRFVTPNWAPYPVFQ</sequence>
<evidence type="ECO:0000256" key="3">
    <source>
        <dbReference type="ARBA" id="ARBA00023002"/>
    </source>
</evidence>
<dbReference type="AlphaFoldDB" id="A0A1E4S8J6"/>
<evidence type="ECO:0000256" key="6">
    <source>
        <dbReference type="PIRSR" id="PIRSR000097-3"/>
    </source>
</evidence>